<feature type="compositionally biased region" description="Basic and acidic residues" evidence="1">
    <location>
        <begin position="314"/>
        <end position="350"/>
    </location>
</feature>
<evidence type="ECO:0000313" key="3">
    <source>
        <dbReference type="Proteomes" id="UP000027265"/>
    </source>
</evidence>
<dbReference type="Proteomes" id="UP000027265">
    <property type="component" value="Unassembled WGS sequence"/>
</dbReference>
<feature type="compositionally biased region" description="Low complexity" evidence="1">
    <location>
        <begin position="111"/>
        <end position="129"/>
    </location>
</feature>
<gene>
    <name evidence="2" type="ORF">JAAARDRAFT_564962</name>
</gene>
<organism evidence="2 3">
    <name type="scientific">Jaapia argillacea MUCL 33604</name>
    <dbReference type="NCBI Taxonomy" id="933084"/>
    <lineage>
        <taxon>Eukaryota</taxon>
        <taxon>Fungi</taxon>
        <taxon>Dikarya</taxon>
        <taxon>Basidiomycota</taxon>
        <taxon>Agaricomycotina</taxon>
        <taxon>Agaricomycetes</taxon>
        <taxon>Agaricomycetidae</taxon>
        <taxon>Jaapiales</taxon>
        <taxon>Jaapiaceae</taxon>
        <taxon>Jaapia</taxon>
    </lineage>
</organism>
<evidence type="ECO:0000313" key="2">
    <source>
        <dbReference type="EMBL" id="KDQ60865.1"/>
    </source>
</evidence>
<accession>A0A067Q401</accession>
<dbReference type="HOGENOM" id="CLU_057364_0_0_1"/>
<evidence type="ECO:0000256" key="1">
    <source>
        <dbReference type="SAM" id="MobiDB-lite"/>
    </source>
</evidence>
<dbReference type="OrthoDB" id="2683368at2759"/>
<feature type="compositionally biased region" description="Low complexity" evidence="1">
    <location>
        <begin position="68"/>
        <end position="85"/>
    </location>
</feature>
<dbReference type="AlphaFoldDB" id="A0A067Q401"/>
<feature type="region of interest" description="Disordered" evidence="1">
    <location>
        <begin position="286"/>
        <end position="367"/>
    </location>
</feature>
<protein>
    <submittedName>
        <fullName evidence="2">Uncharacterized protein</fullName>
    </submittedName>
</protein>
<sequence>MNPIRSDTLRGLPSTPRSRSVGRYREEPSVEQPRVPLPSHPKSLHLQRSVSPPSSGATPRYPSPPSSSPLQTPRRPSLPSNPRSKSVTRETKRTYPEPLPEPTSNGSHAYSQSIASTISTSSPHSSSGSRFLDRMKSRSGSSSSRTSFETEEEKMPRLPPRGRILNEQRRGDDDLSNPPQFERSSEGVIPSNSFGSSLWDRVALATGSLTVNISKTLAAHVSTDSGEETPPGQESRLIQAMKAYHLGKARGPSGLPEWLFNSYERGYTSRRLFSTTANEESYNRSYTPTLELGSGRVPRQEGFASTNLNLGSTPERRERSQPSVAGDRRDGQNKPSRAVDRLKSLRDAKRSGTRALNSRGINDMVAI</sequence>
<feature type="compositionally biased region" description="Polar residues" evidence="1">
    <location>
        <begin position="303"/>
        <end position="312"/>
    </location>
</feature>
<name>A0A067Q401_9AGAM</name>
<feature type="compositionally biased region" description="Basic and acidic residues" evidence="1">
    <location>
        <begin position="164"/>
        <end position="173"/>
    </location>
</feature>
<reference evidence="3" key="1">
    <citation type="journal article" date="2014" name="Proc. Natl. Acad. Sci. U.S.A.">
        <title>Extensive sampling of basidiomycete genomes demonstrates inadequacy of the white-rot/brown-rot paradigm for wood decay fungi.</title>
        <authorList>
            <person name="Riley R."/>
            <person name="Salamov A.A."/>
            <person name="Brown D.W."/>
            <person name="Nagy L.G."/>
            <person name="Floudas D."/>
            <person name="Held B.W."/>
            <person name="Levasseur A."/>
            <person name="Lombard V."/>
            <person name="Morin E."/>
            <person name="Otillar R."/>
            <person name="Lindquist E.A."/>
            <person name="Sun H."/>
            <person name="LaButti K.M."/>
            <person name="Schmutz J."/>
            <person name="Jabbour D."/>
            <person name="Luo H."/>
            <person name="Baker S.E."/>
            <person name="Pisabarro A.G."/>
            <person name="Walton J.D."/>
            <person name="Blanchette R.A."/>
            <person name="Henrissat B."/>
            <person name="Martin F."/>
            <person name="Cullen D."/>
            <person name="Hibbett D.S."/>
            <person name="Grigoriev I.V."/>
        </authorList>
    </citation>
    <scope>NUCLEOTIDE SEQUENCE [LARGE SCALE GENOMIC DNA]</scope>
    <source>
        <strain evidence="3">MUCL 33604</strain>
    </source>
</reference>
<dbReference type="EMBL" id="KL197713">
    <property type="protein sequence ID" value="KDQ60865.1"/>
    <property type="molecule type" value="Genomic_DNA"/>
</dbReference>
<dbReference type="InParanoid" id="A0A067Q401"/>
<feature type="compositionally biased region" description="Low complexity" evidence="1">
    <location>
        <begin position="138"/>
        <end position="147"/>
    </location>
</feature>
<proteinExistence type="predicted"/>
<keyword evidence="3" id="KW-1185">Reference proteome</keyword>
<feature type="compositionally biased region" description="Polar residues" evidence="1">
    <location>
        <begin position="46"/>
        <end position="57"/>
    </location>
</feature>
<feature type="region of interest" description="Disordered" evidence="1">
    <location>
        <begin position="1"/>
        <end position="192"/>
    </location>
</feature>